<dbReference type="InterPro" id="IPR004331">
    <property type="entry name" value="SPX_dom"/>
</dbReference>
<dbReference type="OrthoDB" id="6493944at2759"/>
<evidence type="ECO:0000313" key="3">
    <source>
        <dbReference type="EMBL" id="KAF6000520.1"/>
    </source>
</evidence>
<dbReference type="PANTHER" id="PTHR45978:SF7">
    <property type="entry name" value="SPX DOMAIN-CONTAINING PROTEIN 4"/>
    <property type="match status" value="1"/>
</dbReference>
<dbReference type="PROSITE" id="PS51382">
    <property type="entry name" value="SPX"/>
    <property type="match status" value="1"/>
</dbReference>
<evidence type="ECO:0000256" key="1">
    <source>
        <dbReference type="SAM" id="MobiDB-lite"/>
    </source>
</evidence>
<comment type="caution">
    <text evidence="3">The sequence shown here is derived from an EMBL/GenBank/DDBJ whole genome shotgun (WGS) entry which is preliminary data.</text>
</comment>
<dbReference type="PANTHER" id="PTHR45978">
    <property type="entry name" value="SPX DOMAIN-CONTAINING PROTEIN 3"/>
    <property type="match status" value="1"/>
</dbReference>
<feature type="region of interest" description="Disordered" evidence="1">
    <location>
        <begin position="316"/>
        <end position="364"/>
    </location>
</feature>
<gene>
    <name evidence="3" type="primary">SPX3</name>
    <name evidence="3" type="ORF">F1559_000992</name>
</gene>
<dbReference type="EMBL" id="VWRR01000019">
    <property type="protein sequence ID" value="KAF6000520.1"/>
    <property type="molecule type" value="Genomic_DNA"/>
</dbReference>
<dbReference type="AlphaFoldDB" id="A0A7J7ICS0"/>
<name>A0A7J7ICS0_9RHOD</name>
<feature type="compositionally biased region" description="Low complexity" evidence="1">
    <location>
        <begin position="118"/>
        <end position="129"/>
    </location>
</feature>
<proteinExistence type="predicted"/>
<feature type="compositionally biased region" description="Basic and acidic residues" evidence="1">
    <location>
        <begin position="329"/>
        <end position="346"/>
    </location>
</feature>
<keyword evidence="4" id="KW-1185">Reference proteome</keyword>
<protein>
    <submittedName>
        <fullName evidence="3">SPX domain protein</fullName>
    </submittedName>
</protein>
<evidence type="ECO:0000259" key="2">
    <source>
        <dbReference type="PROSITE" id="PS51382"/>
    </source>
</evidence>
<reference evidence="3 4" key="1">
    <citation type="journal article" date="2020" name="J. Phycol.">
        <title>Comparative genome analysis reveals Cyanidiococcus gen. nov., a new extremophilic red algal genus sister to Cyanidioschyzon (Cyanidioschyzonaceae, Rhodophyta).</title>
        <authorList>
            <person name="Liu S.-L."/>
            <person name="Chiang Y.-R."/>
            <person name="Yoon H.S."/>
            <person name="Fu H.-Y."/>
        </authorList>
    </citation>
    <scope>NUCLEOTIDE SEQUENCE [LARGE SCALE GENOMIC DNA]</scope>
    <source>
        <strain evidence="3 4">THAL066</strain>
    </source>
</reference>
<feature type="compositionally biased region" description="Basic and acidic residues" evidence="1">
    <location>
        <begin position="355"/>
        <end position="364"/>
    </location>
</feature>
<accession>A0A7J7ICS0</accession>
<organism evidence="3 4">
    <name type="scientific">Cyanidiococcus yangmingshanensis</name>
    <dbReference type="NCBI Taxonomy" id="2690220"/>
    <lineage>
        <taxon>Eukaryota</taxon>
        <taxon>Rhodophyta</taxon>
        <taxon>Bangiophyceae</taxon>
        <taxon>Cyanidiales</taxon>
        <taxon>Cyanidiaceae</taxon>
        <taxon>Cyanidiococcus</taxon>
    </lineage>
</organism>
<dbReference type="GO" id="GO:0016036">
    <property type="term" value="P:cellular response to phosphate starvation"/>
    <property type="evidence" value="ECO:0007669"/>
    <property type="project" value="InterPro"/>
</dbReference>
<dbReference type="Pfam" id="PF03105">
    <property type="entry name" value="SPX"/>
    <property type="match status" value="2"/>
</dbReference>
<evidence type="ECO:0000313" key="4">
    <source>
        <dbReference type="Proteomes" id="UP000530660"/>
    </source>
</evidence>
<feature type="compositionally biased region" description="Basic and acidic residues" evidence="1">
    <location>
        <begin position="69"/>
        <end position="81"/>
    </location>
</feature>
<dbReference type="Proteomes" id="UP000530660">
    <property type="component" value="Unassembled WGS sequence"/>
</dbReference>
<sequence>MKFGKRLRETVEKAPCEWRNLFVDYKSLKKLLKTEARDEQHRFPEGASGSAPARTLSACAEAPSAVEESTNRELADGKVADNARFPKQTPKAEVAGASETALPRQDMRSGPHNKRSRLSTSPPLSSAADSDSDTDLSEAPPLELLEKVNKERIPRERDNHGFFDLLHRELDKVNDFFLEQLEDLIIRNEIIQREISKFLTGCKAQQSFCMSEIGNLSLRLKRLHDDLILLQNYAAVNYLGFRKALKKYDKKRGTKLRRTYLAGVLRTPFFLQSENLRSMVLEAERRLSLLNHLAVSQIGQDGDSKEPVALLPHTKLLAHDTPQTSVHGKALERTSHEKPDLLRKGDLPASPSRKNRQETAVHQF</sequence>
<feature type="domain" description="SPX" evidence="2">
    <location>
        <begin position="1"/>
        <end position="262"/>
    </location>
</feature>
<feature type="region of interest" description="Disordered" evidence="1">
    <location>
        <begin position="36"/>
        <end position="151"/>
    </location>
</feature>
<dbReference type="InterPro" id="IPR031142">
    <property type="entry name" value="SPX_prot"/>
</dbReference>